<dbReference type="EMBL" id="FNWT01000002">
    <property type="protein sequence ID" value="SEH41937.1"/>
    <property type="molecule type" value="Genomic_DNA"/>
</dbReference>
<organism evidence="1 2">
    <name type="scientific">Parafannyhessea umbonata</name>
    <dbReference type="NCBI Taxonomy" id="604330"/>
    <lineage>
        <taxon>Bacteria</taxon>
        <taxon>Bacillati</taxon>
        <taxon>Actinomycetota</taxon>
        <taxon>Coriobacteriia</taxon>
        <taxon>Coriobacteriales</taxon>
        <taxon>Atopobiaceae</taxon>
        <taxon>Parafannyhessea</taxon>
    </lineage>
</organism>
<reference evidence="1 2" key="1">
    <citation type="submission" date="2016-10" db="EMBL/GenBank/DDBJ databases">
        <authorList>
            <person name="Varghese N."/>
            <person name="Submissions S."/>
        </authorList>
    </citation>
    <scope>NUCLEOTIDE SEQUENCE [LARGE SCALE GENOMIC DNA]</scope>
    <source>
        <strain evidence="1 2">WCP15</strain>
    </source>
</reference>
<name>A0A1H6I367_9ACTN</name>
<proteinExistence type="predicted"/>
<accession>A0A1H6I367</accession>
<evidence type="ECO:0000313" key="2">
    <source>
        <dbReference type="Proteomes" id="UP000199135"/>
    </source>
</evidence>
<keyword evidence="2" id="KW-1185">Reference proteome</keyword>
<dbReference type="Proteomes" id="UP000199135">
    <property type="component" value="Unassembled WGS sequence"/>
</dbReference>
<evidence type="ECO:0000313" key="1">
    <source>
        <dbReference type="EMBL" id="SEH41937.1"/>
    </source>
</evidence>
<sequence>MRILYYEGSEDDPNIQFIDASLEGLGESAHIEVNSERVELSEVESVGISSLADMRSVARVALTSGRTIWLYVPRVFPGGIADVMINNIPATERVVRQLDELAGSRDGAE</sequence>
<gene>
    <name evidence="1" type="ORF">SAMN05216447_10252</name>
</gene>
<dbReference type="RefSeq" id="WP_143327743.1">
    <property type="nucleotide sequence ID" value="NZ_FNWT01000002.1"/>
</dbReference>
<protein>
    <submittedName>
        <fullName evidence="1">Uncharacterized protein</fullName>
    </submittedName>
</protein>
<comment type="caution">
    <text evidence="1">The sequence shown here is derived from an EMBL/GenBank/DDBJ whole genome shotgun (WGS) entry which is preliminary data.</text>
</comment>